<name>A0A0B0PRG4_GOSAR</name>
<protein>
    <submittedName>
        <fullName evidence="1">Uncharacterized protein</fullName>
    </submittedName>
</protein>
<evidence type="ECO:0000313" key="1">
    <source>
        <dbReference type="EMBL" id="KHG27024.1"/>
    </source>
</evidence>
<evidence type="ECO:0000313" key="2">
    <source>
        <dbReference type="Proteomes" id="UP000032142"/>
    </source>
</evidence>
<reference evidence="2" key="1">
    <citation type="submission" date="2014-09" db="EMBL/GenBank/DDBJ databases">
        <authorList>
            <person name="Mudge J."/>
            <person name="Ramaraj T."/>
            <person name="Lindquist I.E."/>
            <person name="Bharti A.K."/>
            <person name="Sundararajan A."/>
            <person name="Cameron C.T."/>
            <person name="Woodward J.E."/>
            <person name="May G.D."/>
            <person name="Brubaker C."/>
            <person name="Broadhvest J."/>
            <person name="Wilkins T.A."/>
        </authorList>
    </citation>
    <scope>NUCLEOTIDE SEQUENCE</scope>
    <source>
        <strain evidence="2">cv. AKA8401</strain>
    </source>
</reference>
<gene>
    <name evidence="1" type="ORF">F383_33374</name>
</gene>
<accession>A0A0B0PRG4</accession>
<sequence length="119" mass="13480">MAVSLWQGQSTIYTGRSYVCAHLTTLTTSGSHGRVSAEPKFSLIRKRPILRALRHSKSYKYTLEEEKRGDAEEEARNFSRKVDRSISEVGFTIKTEDLPSNSPRSFVIFILLRCVLSLA</sequence>
<organism evidence="1 2">
    <name type="scientific">Gossypium arboreum</name>
    <name type="common">Tree cotton</name>
    <name type="synonym">Gossypium nanking</name>
    <dbReference type="NCBI Taxonomy" id="29729"/>
    <lineage>
        <taxon>Eukaryota</taxon>
        <taxon>Viridiplantae</taxon>
        <taxon>Streptophyta</taxon>
        <taxon>Embryophyta</taxon>
        <taxon>Tracheophyta</taxon>
        <taxon>Spermatophyta</taxon>
        <taxon>Magnoliopsida</taxon>
        <taxon>eudicotyledons</taxon>
        <taxon>Gunneridae</taxon>
        <taxon>Pentapetalae</taxon>
        <taxon>rosids</taxon>
        <taxon>malvids</taxon>
        <taxon>Malvales</taxon>
        <taxon>Malvaceae</taxon>
        <taxon>Malvoideae</taxon>
        <taxon>Gossypium</taxon>
    </lineage>
</organism>
<dbReference type="EMBL" id="KN439574">
    <property type="protein sequence ID" value="KHG27024.1"/>
    <property type="molecule type" value="Genomic_DNA"/>
</dbReference>
<proteinExistence type="predicted"/>
<keyword evidence="2" id="KW-1185">Reference proteome</keyword>
<dbReference type="Proteomes" id="UP000032142">
    <property type="component" value="Unassembled WGS sequence"/>
</dbReference>
<dbReference type="AlphaFoldDB" id="A0A0B0PRG4"/>